<dbReference type="Proteomes" id="UP000177912">
    <property type="component" value="Unassembled WGS sequence"/>
</dbReference>
<feature type="region of interest" description="Disordered" evidence="1">
    <location>
        <begin position="1"/>
        <end position="57"/>
    </location>
</feature>
<dbReference type="AlphaFoldDB" id="A0A1F5NT99"/>
<dbReference type="EMBL" id="MFEI01000017">
    <property type="protein sequence ID" value="OGE80877.1"/>
    <property type="molecule type" value="Genomic_DNA"/>
</dbReference>
<feature type="compositionally biased region" description="Polar residues" evidence="1">
    <location>
        <begin position="178"/>
        <end position="191"/>
    </location>
</feature>
<organism evidence="2 3">
    <name type="scientific">Candidatus Doudnabacteria bacterium RIFCSPHIGHO2_01_FULL_43_23</name>
    <dbReference type="NCBI Taxonomy" id="1817822"/>
    <lineage>
        <taxon>Bacteria</taxon>
        <taxon>Candidatus Doudnaibacteriota</taxon>
    </lineage>
</organism>
<name>A0A1F5NT99_9BACT</name>
<feature type="compositionally biased region" description="Polar residues" evidence="1">
    <location>
        <begin position="1"/>
        <end position="16"/>
    </location>
</feature>
<evidence type="ECO:0000256" key="1">
    <source>
        <dbReference type="SAM" id="MobiDB-lite"/>
    </source>
</evidence>
<comment type="caution">
    <text evidence="2">The sequence shown here is derived from an EMBL/GenBank/DDBJ whole genome shotgun (WGS) entry which is preliminary data.</text>
</comment>
<feature type="region of interest" description="Disordered" evidence="1">
    <location>
        <begin position="160"/>
        <end position="214"/>
    </location>
</feature>
<dbReference type="STRING" id="1817822.A2826_00725"/>
<evidence type="ECO:0000313" key="2">
    <source>
        <dbReference type="EMBL" id="OGE80877.1"/>
    </source>
</evidence>
<protein>
    <submittedName>
        <fullName evidence="2">Uncharacterized protein</fullName>
    </submittedName>
</protein>
<proteinExistence type="predicted"/>
<sequence>MASFSEQPNISPTERGSSPPDAEVLESQENKIETQSNTPEKTEAQELASMDAGADTEFQSFETDQQTRIDGALRIGADLGFSEPDLRTRMESTGTRSALDGIKAKANDAYKGFKKVLAIGLGAVALSTAQEARPATAYGEKLIVDNAQEQVVDTAMLAQATKPELETPRVTSIDEAPETQNTPPSEITMEQKSPAISEEVNQKTAETDSEQETAWRTESDIIEDVFEKDAELTYVGAGSAEHFSVLNVGNNTSVQIDIHRTRELAKGKSDIVSIHTHPLASYEFLGYSKEQIQQMRDGEIPIPQTPPSMMDFRSSSLIDYYLKKDNKDIHTTHRVYEPTGMWDIRLDAKHPFVRYMQKGNKALDRAVRETFSKLTPEERAKLGVSSKKIKSLADIPNLKPQILEDALVENKYAKKSQGIVWDAEEVLNDMEMVAVELRAATSASHSPETIDGLMRMYQGLCKRNGIDVKYTPYQPNSR</sequence>
<reference evidence="2 3" key="1">
    <citation type="journal article" date="2016" name="Nat. Commun.">
        <title>Thousands of microbial genomes shed light on interconnected biogeochemical processes in an aquifer system.</title>
        <authorList>
            <person name="Anantharaman K."/>
            <person name="Brown C.T."/>
            <person name="Hug L.A."/>
            <person name="Sharon I."/>
            <person name="Castelle C.J."/>
            <person name="Probst A.J."/>
            <person name="Thomas B.C."/>
            <person name="Singh A."/>
            <person name="Wilkins M.J."/>
            <person name="Karaoz U."/>
            <person name="Brodie E.L."/>
            <person name="Williams K.H."/>
            <person name="Hubbard S.S."/>
            <person name="Banfield J.F."/>
        </authorList>
    </citation>
    <scope>NUCLEOTIDE SEQUENCE [LARGE SCALE GENOMIC DNA]</scope>
</reference>
<accession>A0A1F5NT99</accession>
<evidence type="ECO:0000313" key="3">
    <source>
        <dbReference type="Proteomes" id="UP000177912"/>
    </source>
</evidence>
<gene>
    <name evidence="2" type="ORF">A2826_00725</name>
</gene>